<sequence>RRRPQLRRRTIWSANGPASSARPGSIGRQSGSIARGGTRSRATGSSAPAGCCPLHLEPSRSPRRSGSRRSWGPYPWPHRSTNGRARSASPITPIIRVVGAAGQTRG</sequence>
<gene>
    <name evidence="2" type="ORF">AVDCRST_MAG87-168</name>
</gene>
<evidence type="ECO:0000256" key="1">
    <source>
        <dbReference type="SAM" id="MobiDB-lite"/>
    </source>
</evidence>
<feature type="non-terminal residue" evidence="2">
    <location>
        <position position="106"/>
    </location>
</feature>
<organism evidence="2">
    <name type="scientific">uncultured Thermomicrobiales bacterium</name>
    <dbReference type="NCBI Taxonomy" id="1645740"/>
    <lineage>
        <taxon>Bacteria</taxon>
        <taxon>Pseudomonadati</taxon>
        <taxon>Thermomicrobiota</taxon>
        <taxon>Thermomicrobia</taxon>
        <taxon>Thermomicrobiales</taxon>
        <taxon>environmental samples</taxon>
    </lineage>
</organism>
<feature type="compositionally biased region" description="Basic residues" evidence="1">
    <location>
        <begin position="1"/>
        <end position="10"/>
    </location>
</feature>
<dbReference type="AlphaFoldDB" id="A0A6J4U969"/>
<proteinExistence type="predicted"/>
<evidence type="ECO:0000313" key="2">
    <source>
        <dbReference type="EMBL" id="CAA9542125.1"/>
    </source>
</evidence>
<name>A0A6J4U969_9BACT</name>
<dbReference type="EMBL" id="CADCWJ010000048">
    <property type="protein sequence ID" value="CAA9542125.1"/>
    <property type="molecule type" value="Genomic_DNA"/>
</dbReference>
<feature type="region of interest" description="Disordered" evidence="1">
    <location>
        <begin position="1"/>
        <end position="91"/>
    </location>
</feature>
<feature type="non-terminal residue" evidence="2">
    <location>
        <position position="1"/>
    </location>
</feature>
<accession>A0A6J4U969</accession>
<reference evidence="2" key="1">
    <citation type="submission" date="2020-02" db="EMBL/GenBank/DDBJ databases">
        <authorList>
            <person name="Meier V. D."/>
        </authorList>
    </citation>
    <scope>NUCLEOTIDE SEQUENCE</scope>
    <source>
        <strain evidence="2">AVDCRST_MAG87</strain>
    </source>
</reference>
<protein>
    <submittedName>
        <fullName evidence="2">Uncharacterized protein</fullName>
    </submittedName>
</protein>